<dbReference type="GO" id="GO:0008764">
    <property type="term" value="F:UDP-N-acetylmuramoylalanine-D-glutamate ligase activity"/>
    <property type="evidence" value="ECO:0007669"/>
    <property type="project" value="UniProtKB-UniRule"/>
</dbReference>
<gene>
    <name evidence="17 21" type="primary">murD</name>
    <name evidence="21" type="ORF">HVS_07680</name>
</gene>
<feature type="domain" description="Mur ligase C-terminal" evidence="19">
    <location>
        <begin position="320"/>
        <end position="440"/>
    </location>
</feature>
<evidence type="ECO:0000256" key="7">
    <source>
        <dbReference type="ARBA" id="ARBA00022490"/>
    </source>
</evidence>
<keyword evidence="8 17" id="KW-0436">Ligase</keyword>
<evidence type="ECO:0000256" key="2">
    <source>
        <dbReference type="ARBA" id="ARBA00004496"/>
    </source>
</evidence>
<dbReference type="PANTHER" id="PTHR43692">
    <property type="entry name" value="UDP-N-ACETYLMURAMOYLALANINE--D-GLUTAMATE LIGASE"/>
    <property type="match status" value="1"/>
</dbReference>
<keyword evidence="13 17" id="KW-0961">Cell wall biogenesis/degradation</keyword>
<keyword evidence="7 17" id="KW-0963">Cytoplasm</keyword>
<dbReference type="SUPFAM" id="SSF51984">
    <property type="entry name" value="MurCD N-terminal domain"/>
    <property type="match status" value="1"/>
</dbReference>
<dbReference type="GO" id="GO:0009252">
    <property type="term" value="P:peptidoglycan biosynthetic process"/>
    <property type="evidence" value="ECO:0007669"/>
    <property type="project" value="UniProtKB-UniRule"/>
</dbReference>
<dbReference type="EC" id="6.3.2.9" evidence="5 17"/>
<evidence type="ECO:0000256" key="4">
    <source>
        <dbReference type="ARBA" id="ARBA00010416"/>
    </source>
</evidence>
<evidence type="ECO:0000256" key="12">
    <source>
        <dbReference type="ARBA" id="ARBA00022984"/>
    </source>
</evidence>
<evidence type="ECO:0000256" key="15">
    <source>
        <dbReference type="ARBA" id="ARBA00032324"/>
    </source>
</evidence>
<evidence type="ECO:0000259" key="19">
    <source>
        <dbReference type="Pfam" id="PF02875"/>
    </source>
</evidence>
<comment type="function">
    <text evidence="1 17 18">Cell wall formation. Catalyzes the addition of glutamate to the nucleotide precursor UDP-N-acetylmuramoyl-L-alanine (UMA).</text>
</comment>
<evidence type="ECO:0000313" key="22">
    <source>
        <dbReference type="Proteomes" id="UP000233534"/>
    </source>
</evidence>
<keyword evidence="10 17" id="KW-0067">ATP-binding</keyword>
<evidence type="ECO:0000256" key="13">
    <source>
        <dbReference type="ARBA" id="ARBA00023316"/>
    </source>
</evidence>
<feature type="domain" description="Mur ligase central" evidence="20">
    <location>
        <begin position="122"/>
        <end position="299"/>
    </location>
</feature>
<evidence type="ECO:0000313" key="21">
    <source>
        <dbReference type="EMBL" id="AUG57450.1"/>
    </source>
</evidence>
<dbReference type="GO" id="GO:0005524">
    <property type="term" value="F:ATP binding"/>
    <property type="evidence" value="ECO:0007669"/>
    <property type="project" value="UniProtKB-UniRule"/>
</dbReference>
<keyword evidence="17 18" id="KW-0131">Cell cycle</keyword>
<dbReference type="Gene3D" id="3.40.1190.10">
    <property type="entry name" value="Mur-like, catalytic domain"/>
    <property type="match status" value="1"/>
</dbReference>
<dbReference type="NCBIfam" id="TIGR01087">
    <property type="entry name" value="murD"/>
    <property type="match status" value="1"/>
</dbReference>
<dbReference type="GO" id="GO:0008360">
    <property type="term" value="P:regulation of cell shape"/>
    <property type="evidence" value="ECO:0007669"/>
    <property type="project" value="UniProtKB-KW"/>
</dbReference>
<reference evidence="21 22" key="1">
    <citation type="submission" date="2017-12" db="EMBL/GenBank/DDBJ databases">
        <title>Complete genome sequence of Herbivorax saccincola GGR1, a novel Cellulosome-producing hydrolytic bacterium in a thermophilic biogas plant, established by Illumina and Nanopore MinION sequencing.</title>
        <authorList>
            <person name="Pechtl A."/>
            <person name="Ruckert C."/>
            <person name="Koeck D.E."/>
            <person name="Maus I."/>
            <person name="Winkler A."/>
            <person name="Kalinowski J."/>
            <person name="Puhler A."/>
            <person name="Schwarz W.W."/>
            <person name="Zverlov V.V."/>
            <person name="Schluter A."/>
            <person name="Liebl W."/>
        </authorList>
    </citation>
    <scope>NUCLEOTIDE SEQUENCE [LARGE SCALE GENOMIC DNA]</scope>
    <source>
        <strain evidence="22">SR1</strain>
    </source>
</reference>
<evidence type="ECO:0000256" key="10">
    <source>
        <dbReference type="ARBA" id="ARBA00022840"/>
    </source>
</evidence>
<dbReference type="Gene3D" id="3.90.190.20">
    <property type="entry name" value="Mur ligase, C-terminal domain"/>
    <property type="match status" value="1"/>
</dbReference>
<comment type="pathway">
    <text evidence="3 17 18">Cell wall biogenesis; peptidoglycan biosynthesis.</text>
</comment>
<evidence type="ECO:0000256" key="17">
    <source>
        <dbReference type="HAMAP-Rule" id="MF_00639"/>
    </source>
</evidence>
<evidence type="ECO:0000256" key="8">
    <source>
        <dbReference type="ARBA" id="ARBA00022598"/>
    </source>
</evidence>
<dbReference type="HAMAP" id="MF_00639">
    <property type="entry name" value="MurD"/>
    <property type="match status" value="1"/>
</dbReference>
<keyword evidence="9 17" id="KW-0547">Nucleotide-binding</keyword>
<dbReference type="InterPro" id="IPR004101">
    <property type="entry name" value="Mur_ligase_C"/>
</dbReference>
<dbReference type="PANTHER" id="PTHR43692:SF1">
    <property type="entry name" value="UDP-N-ACETYLMURAMOYLALANINE--D-GLUTAMATE LIGASE"/>
    <property type="match status" value="1"/>
</dbReference>
<evidence type="ECO:0000256" key="3">
    <source>
        <dbReference type="ARBA" id="ARBA00004752"/>
    </source>
</evidence>
<evidence type="ECO:0000256" key="1">
    <source>
        <dbReference type="ARBA" id="ARBA00002734"/>
    </source>
</evidence>
<proteinExistence type="inferred from homology"/>
<dbReference type="GO" id="GO:0051301">
    <property type="term" value="P:cell division"/>
    <property type="evidence" value="ECO:0007669"/>
    <property type="project" value="UniProtKB-KW"/>
</dbReference>
<keyword evidence="22" id="KW-1185">Reference proteome</keyword>
<dbReference type="Pfam" id="PF08245">
    <property type="entry name" value="Mur_ligase_M"/>
    <property type="match status" value="1"/>
</dbReference>
<dbReference type="EMBL" id="CP025197">
    <property type="protein sequence ID" value="AUG57450.1"/>
    <property type="molecule type" value="Genomic_DNA"/>
</dbReference>
<evidence type="ECO:0000256" key="16">
    <source>
        <dbReference type="ARBA" id="ARBA00047632"/>
    </source>
</evidence>
<evidence type="ECO:0000256" key="6">
    <source>
        <dbReference type="ARBA" id="ARBA00015655"/>
    </source>
</evidence>
<dbReference type="UniPathway" id="UPA00219"/>
<dbReference type="KEGG" id="hsc:HVS_07680"/>
<organism evidence="21 22">
    <name type="scientific">Acetivibrio saccincola</name>
    <dbReference type="NCBI Taxonomy" id="1677857"/>
    <lineage>
        <taxon>Bacteria</taxon>
        <taxon>Bacillati</taxon>
        <taxon>Bacillota</taxon>
        <taxon>Clostridia</taxon>
        <taxon>Eubacteriales</taxon>
        <taxon>Oscillospiraceae</taxon>
        <taxon>Acetivibrio</taxon>
    </lineage>
</organism>
<protein>
    <recommendedName>
        <fullName evidence="6 17">UDP-N-acetylmuramoylalanine--D-glutamate ligase</fullName>
        <ecNumber evidence="5 17">6.3.2.9</ecNumber>
    </recommendedName>
    <alternativeName>
        <fullName evidence="15 17">D-glutamic acid-adding enzyme</fullName>
    </alternativeName>
    <alternativeName>
        <fullName evidence="14 17">UDP-N-acetylmuramoyl-L-alanyl-D-glutamate synthetase</fullName>
    </alternativeName>
</protein>
<dbReference type="InterPro" id="IPR036615">
    <property type="entry name" value="Mur_ligase_C_dom_sf"/>
</dbReference>
<evidence type="ECO:0000256" key="5">
    <source>
        <dbReference type="ARBA" id="ARBA00012212"/>
    </source>
</evidence>
<dbReference type="Pfam" id="PF02875">
    <property type="entry name" value="Mur_ligase_C"/>
    <property type="match status" value="1"/>
</dbReference>
<dbReference type="GO" id="GO:0071555">
    <property type="term" value="P:cell wall organization"/>
    <property type="evidence" value="ECO:0007669"/>
    <property type="project" value="UniProtKB-KW"/>
</dbReference>
<evidence type="ECO:0000256" key="14">
    <source>
        <dbReference type="ARBA" id="ARBA00030398"/>
    </source>
</evidence>
<keyword evidence="17 18" id="KW-0132">Cell division</keyword>
<dbReference type="SUPFAM" id="SSF53623">
    <property type="entry name" value="MurD-like peptide ligases, catalytic domain"/>
    <property type="match status" value="1"/>
</dbReference>
<comment type="similarity">
    <text evidence="4 17">Belongs to the MurCDEF family.</text>
</comment>
<evidence type="ECO:0000259" key="20">
    <source>
        <dbReference type="Pfam" id="PF08245"/>
    </source>
</evidence>
<dbReference type="Gene3D" id="3.40.50.720">
    <property type="entry name" value="NAD(P)-binding Rossmann-like Domain"/>
    <property type="match status" value="1"/>
</dbReference>
<accession>A0A2K9EPM4</accession>
<sequence length="467" mass="52485">MNNKLNEFKTYIKNKKVAVLGIGVSNIPLIKYLYSLGVDVTAFDKCCKDDLCCVIDQFKGLDIKYSLGDGYLKNLKGFDVIFRTPGMRYDLPEILSAKEEGAEITSEMEVFFDVCPARIFAVTGSDGKTTTSTLIYKILKKQGYNCWLGGNIGTPLLSKIDEIKETDMVVLELSSFQLHTMTKSPDVAVVTNLSPNHLDFHKSMDEYVDAKKNIFNFQCEEDKLILNYDNDITREFKKEAKGKVLYFSRQQEPDKGAGLKNSCIFYKDGDREIEVVNTKSISIPGVHNIENYMAAICAVIDYVDVKTIQKVAKEFKGVEHRLEFVGEKNGILFYNDSIASSPSRTIAGLLSFDRKVILIAGGYDKNIPYDEMGPHIAKRVKSMFLIGQTADKIHNSLKDEINRTGRGKDIFVCKCETLEEAVKKAYDSAFCGDIILMSPASASFDMFKNFDERGKKFKGIVKDILNT</sequence>
<dbReference type="Proteomes" id="UP000233534">
    <property type="component" value="Chromosome"/>
</dbReference>
<comment type="catalytic activity">
    <reaction evidence="16 17 18">
        <text>UDP-N-acetyl-alpha-D-muramoyl-L-alanine + D-glutamate + ATP = UDP-N-acetyl-alpha-D-muramoyl-L-alanyl-D-glutamate + ADP + phosphate + H(+)</text>
        <dbReference type="Rhea" id="RHEA:16429"/>
        <dbReference type="ChEBI" id="CHEBI:15378"/>
        <dbReference type="ChEBI" id="CHEBI:29986"/>
        <dbReference type="ChEBI" id="CHEBI:30616"/>
        <dbReference type="ChEBI" id="CHEBI:43474"/>
        <dbReference type="ChEBI" id="CHEBI:83898"/>
        <dbReference type="ChEBI" id="CHEBI:83900"/>
        <dbReference type="ChEBI" id="CHEBI:456216"/>
        <dbReference type="EC" id="6.3.2.9"/>
    </reaction>
</comment>
<keyword evidence="11 17" id="KW-0133">Cell shape</keyword>
<comment type="subcellular location">
    <subcellularLocation>
        <location evidence="2 17 18">Cytoplasm</location>
    </subcellularLocation>
</comment>
<evidence type="ECO:0000256" key="9">
    <source>
        <dbReference type="ARBA" id="ARBA00022741"/>
    </source>
</evidence>
<dbReference type="GO" id="GO:0005737">
    <property type="term" value="C:cytoplasm"/>
    <property type="evidence" value="ECO:0007669"/>
    <property type="project" value="UniProtKB-SubCell"/>
</dbReference>
<evidence type="ECO:0000256" key="11">
    <source>
        <dbReference type="ARBA" id="ARBA00022960"/>
    </source>
</evidence>
<keyword evidence="12 17" id="KW-0573">Peptidoglycan synthesis</keyword>
<dbReference type="Pfam" id="PF21799">
    <property type="entry name" value="MurD-like_N"/>
    <property type="match status" value="1"/>
</dbReference>
<dbReference type="InterPro" id="IPR013221">
    <property type="entry name" value="Mur_ligase_cen"/>
</dbReference>
<dbReference type="SUPFAM" id="SSF53244">
    <property type="entry name" value="MurD-like peptide ligases, peptide-binding domain"/>
    <property type="match status" value="1"/>
</dbReference>
<dbReference type="InterPro" id="IPR036565">
    <property type="entry name" value="Mur-like_cat_sf"/>
</dbReference>
<dbReference type="RefSeq" id="WP_101300809.1">
    <property type="nucleotide sequence ID" value="NZ_CP025197.1"/>
</dbReference>
<evidence type="ECO:0000256" key="18">
    <source>
        <dbReference type="RuleBase" id="RU003664"/>
    </source>
</evidence>
<feature type="binding site" evidence="17">
    <location>
        <begin position="124"/>
        <end position="130"/>
    </location>
    <ligand>
        <name>ATP</name>
        <dbReference type="ChEBI" id="CHEBI:30616"/>
    </ligand>
</feature>
<name>A0A2K9EPM4_9FIRM</name>
<dbReference type="InterPro" id="IPR005762">
    <property type="entry name" value="MurD"/>
</dbReference>
<dbReference type="AlphaFoldDB" id="A0A2K9EPM4"/>